<organism evidence="8 9">
    <name type="scientific">Sesamum indicum</name>
    <name type="common">Oriental sesame</name>
    <name type="synonym">Sesamum orientale</name>
    <dbReference type="NCBI Taxonomy" id="4182"/>
    <lineage>
        <taxon>Eukaryota</taxon>
        <taxon>Viridiplantae</taxon>
        <taxon>Streptophyta</taxon>
        <taxon>Embryophyta</taxon>
        <taxon>Tracheophyta</taxon>
        <taxon>Spermatophyta</taxon>
        <taxon>Magnoliopsida</taxon>
        <taxon>eudicotyledons</taxon>
        <taxon>Gunneridae</taxon>
        <taxon>Pentapetalae</taxon>
        <taxon>asterids</taxon>
        <taxon>lamiids</taxon>
        <taxon>Lamiales</taxon>
        <taxon>Pedaliaceae</taxon>
        <taxon>Sesamum</taxon>
    </lineage>
</organism>
<comment type="subcellular location">
    <subcellularLocation>
        <location evidence="1 6">Membrane</location>
        <topology evidence="1 6">Multi-pass membrane protein</topology>
    </subcellularLocation>
</comment>
<dbReference type="InParanoid" id="A0A6I9SKL9"/>
<sequence>MKNFAKWYPVIAMIAIDQAFAISNILLKKIVADGINRWVFITYRQLISAVFLSPLAFILERGSRPKLTLSILCGLFVSAIIGASVTQYLFLLGIEYTSATFSCAFLNMVPVVTFLMALPFGFERVNIQYSSGRAKVVGALVCVGGAILLTLYKGMPLIHFSDPQSVAQSMEQHAKLDSHVGRERWAIGSVALFAGTLCWSSWFLLQTNIGKRYPCQYSSTAIMASFSAVQSAILSLSIDRELSVWILKRKSDIFIILYAGMIGSGLCFVGMSWCVKKRGPVFTAAFSPLVQIMAATVDVPILHEQLHLGSLIGSATVIAGLYILLWGKDKEMQKQEQKLVQGSEEIKDQEQEFQVIKLSVESGRP</sequence>
<dbReference type="PANTHER" id="PTHR31218">
    <property type="entry name" value="WAT1-RELATED PROTEIN"/>
    <property type="match status" value="1"/>
</dbReference>
<dbReference type="KEGG" id="sind:105156083"/>
<evidence type="ECO:0000313" key="8">
    <source>
        <dbReference type="Proteomes" id="UP000504604"/>
    </source>
</evidence>
<dbReference type="AlphaFoldDB" id="A0A6I9SKL9"/>
<feature type="transmembrane region" description="Helical" evidence="6">
    <location>
        <begin position="253"/>
        <end position="274"/>
    </location>
</feature>
<dbReference type="GO" id="GO:0022857">
    <property type="term" value="F:transmembrane transporter activity"/>
    <property type="evidence" value="ECO:0007669"/>
    <property type="project" value="InterPro"/>
</dbReference>
<dbReference type="InterPro" id="IPR030184">
    <property type="entry name" value="WAT1-related"/>
</dbReference>
<feature type="transmembrane region" description="Helical" evidence="6">
    <location>
        <begin position="308"/>
        <end position="327"/>
    </location>
</feature>
<evidence type="ECO:0000256" key="4">
    <source>
        <dbReference type="ARBA" id="ARBA00022989"/>
    </source>
</evidence>
<feature type="transmembrane region" description="Helical" evidence="6">
    <location>
        <begin position="7"/>
        <end position="26"/>
    </location>
</feature>
<feature type="transmembrane region" description="Helical" evidence="6">
    <location>
        <begin position="96"/>
        <end position="122"/>
    </location>
</feature>
<evidence type="ECO:0000259" key="7">
    <source>
        <dbReference type="Pfam" id="PF00892"/>
    </source>
</evidence>
<keyword evidence="4 6" id="KW-1133">Transmembrane helix</keyword>
<evidence type="ECO:0000256" key="1">
    <source>
        <dbReference type="ARBA" id="ARBA00004141"/>
    </source>
</evidence>
<evidence type="ECO:0000256" key="5">
    <source>
        <dbReference type="ARBA" id="ARBA00023136"/>
    </source>
</evidence>
<dbReference type="RefSeq" id="XP_011070425.1">
    <property type="nucleotide sequence ID" value="XM_011072123.2"/>
</dbReference>
<keyword evidence="8" id="KW-1185">Reference proteome</keyword>
<feature type="transmembrane region" description="Helical" evidence="6">
    <location>
        <begin position="281"/>
        <end position="302"/>
    </location>
</feature>
<proteinExistence type="inferred from homology"/>
<evidence type="ECO:0000256" key="3">
    <source>
        <dbReference type="ARBA" id="ARBA00022692"/>
    </source>
</evidence>
<dbReference type="Proteomes" id="UP000504604">
    <property type="component" value="Linkage group LG2"/>
</dbReference>
<accession>A0A6I9SKL9</accession>
<dbReference type="SUPFAM" id="SSF103481">
    <property type="entry name" value="Multidrug resistance efflux transporter EmrE"/>
    <property type="match status" value="2"/>
</dbReference>
<dbReference type="InterPro" id="IPR000620">
    <property type="entry name" value="EamA_dom"/>
</dbReference>
<reference evidence="9" key="1">
    <citation type="submission" date="2025-08" db="UniProtKB">
        <authorList>
            <consortium name="RefSeq"/>
        </authorList>
    </citation>
    <scope>IDENTIFICATION</scope>
</reference>
<evidence type="ECO:0000313" key="9">
    <source>
        <dbReference type="RefSeq" id="XP_011070425.1"/>
    </source>
</evidence>
<dbReference type="OrthoDB" id="1728340at2759"/>
<feature type="transmembrane region" description="Helical" evidence="6">
    <location>
        <begin position="71"/>
        <end position="90"/>
    </location>
</feature>
<feature type="transmembrane region" description="Helical" evidence="6">
    <location>
        <begin position="185"/>
        <end position="205"/>
    </location>
</feature>
<name>A0A6I9SKL9_SESIN</name>
<dbReference type="GeneID" id="105156083"/>
<feature type="transmembrane region" description="Helical" evidence="6">
    <location>
        <begin position="217"/>
        <end position="238"/>
    </location>
</feature>
<feature type="domain" description="EamA" evidence="7">
    <location>
        <begin position="187"/>
        <end position="325"/>
    </location>
</feature>
<keyword evidence="3 6" id="KW-0812">Transmembrane</keyword>
<evidence type="ECO:0000256" key="2">
    <source>
        <dbReference type="ARBA" id="ARBA00007635"/>
    </source>
</evidence>
<gene>
    <name evidence="9" type="primary">LOC105156083</name>
</gene>
<keyword evidence="5 6" id="KW-0472">Membrane</keyword>
<evidence type="ECO:0000256" key="6">
    <source>
        <dbReference type="RuleBase" id="RU363077"/>
    </source>
</evidence>
<feature type="transmembrane region" description="Helical" evidence="6">
    <location>
        <begin position="134"/>
        <end position="152"/>
    </location>
</feature>
<comment type="similarity">
    <text evidence="2 6">Belongs to the drug/metabolite transporter (DMT) superfamily. Plant drug/metabolite exporter (P-DME) (TC 2.A.7.4) family.</text>
</comment>
<dbReference type="InterPro" id="IPR037185">
    <property type="entry name" value="EmrE-like"/>
</dbReference>
<feature type="transmembrane region" description="Helical" evidence="6">
    <location>
        <begin position="38"/>
        <end position="59"/>
    </location>
</feature>
<feature type="domain" description="EamA" evidence="7">
    <location>
        <begin position="14"/>
        <end position="150"/>
    </location>
</feature>
<dbReference type="GO" id="GO:0016020">
    <property type="term" value="C:membrane"/>
    <property type="evidence" value="ECO:0007669"/>
    <property type="project" value="UniProtKB-SubCell"/>
</dbReference>
<dbReference type="Pfam" id="PF00892">
    <property type="entry name" value="EamA"/>
    <property type="match status" value="2"/>
</dbReference>
<protein>
    <recommendedName>
        <fullName evidence="6">WAT1-related protein</fullName>
    </recommendedName>
</protein>